<evidence type="ECO:0000256" key="1">
    <source>
        <dbReference type="SAM" id="Phobius"/>
    </source>
</evidence>
<feature type="transmembrane region" description="Helical" evidence="1">
    <location>
        <begin position="276"/>
        <end position="294"/>
    </location>
</feature>
<keyword evidence="1" id="KW-1133">Transmembrane helix</keyword>
<dbReference type="Proteomes" id="UP000198243">
    <property type="component" value="Chromosome I"/>
</dbReference>
<proteinExistence type="predicted"/>
<keyword evidence="1" id="KW-0472">Membrane</keyword>
<feature type="transmembrane region" description="Helical" evidence="1">
    <location>
        <begin position="240"/>
        <end position="264"/>
    </location>
</feature>
<feature type="transmembrane region" description="Helical" evidence="1">
    <location>
        <begin position="53"/>
        <end position="70"/>
    </location>
</feature>
<dbReference type="AlphaFoldDB" id="A0A1C4ULF0"/>
<gene>
    <name evidence="2" type="ORF">GA0070607_0814</name>
</gene>
<evidence type="ECO:0000313" key="3">
    <source>
        <dbReference type="Proteomes" id="UP000198243"/>
    </source>
</evidence>
<name>A0A1C4ULF0_9ACTN</name>
<accession>A0A1C4ULF0</accession>
<feature type="transmembrane region" description="Helical" evidence="1">
    <location>
        <begin position="82"/>
        <end position="110"/>
    </location>
</feature>
<feature type="transmembrane region" description="Helical" evidence="1">
    <location>
        <begin position="200"/>
        <end position="219"/>
    </location>
</feature>
<reference evidence="3" key="1">
    <citation type="submission" date="2016-06" db="EMBL/GenBank/DDBJ databases">
        <authorList>
            <person name="Varghese N."/>
            <person name="Submissions Spin"/>
        </authorList>
    </citation>
    <scope>NUCLEOTIDE SEQUENCE [LARGE SCALE GENOMIC DNA]</scope>
    <source>
        <strain evidence="3">DSM 44875</strain>
    </source>
</reference>
<protein>
    <submittedName>
        <fullName evidence="2">Uncharacterized protein</fullName>
    </submittedName>
</protein>
<dbReference type="EMBL" id="LT607412">
    <property type="protein sequence ID" value="SCE72451.1"/>
    <property type="molecule type" value="Genomic_DNA"/>
</dbReference>
<keyword evidence="1" id="KW-0812">Transmembrane</keyword>
<feature type="transmembrane region" description="Helical" evidence="1">
    <location>
        <begin position="12"/>
        <end position="33"/>
    </location>
</feature>
<feature type="transmembrane region" description="Helical" evidence="1">
    <location>
        <begin position="116"/>
        <end position="135"/>
    </location>
</feature>
<feature type="transmembrane region" description="Helical" evidence="1">
    <location>
        <begin position="169"/>
        <end position="188"/>
    </location>
</feature>
<organism evidence="2 3">
    <name type="scientific">Micromonospora coriariae</name>
    <dbReference type="NCBI Taxonomy" id="285665"/>
    <lineage>
        <taxon>Bacteria</taxon>
        <taxon>Bacillati</taxon>
        <taxon>Actinomycetota</taxon>
        <taxon>Actinomycetes</taxon>
        <taxon>Micromonosporales</taxon>
        <taxon>Micromonosporaceae</taxon>
        <taxon>Micromonospora</taxon>
    </lineage>
</organism>
<keyword evidence="3" id="KW-1185">Reference proteome</keyword>
<sequence length="311" mass="32400">MTTSASIARRTGHGLTYAVLAWAVAYGGVRLAWTVGEAPEFGQFGSDLLGFTGWRSVALCVSAGVLAVALDRVATWRPALAGVAWTVAGALVAAAAILLPELVGFLLFTVGPYFDPVAFTSRLGCVTGAVLLGLATARYQRRTRGDCPDCCRTVRPGPRRSAPALWARWAAYAAVAGLVARFAAQVVVGFDGLTHDASVIGLEIGLLLAGVLLPLALVHRWGEIWPGWVPLLAGRTIPRPLLLVPGFGLGAGIVAYFGMGLAQLASGSVSQFSDTFLWVAMSAYCVLGLGLVAASSDYHLRTRAACGACGR</sequence>
<evidence type="ECO:0000313" key="2">
    <source>
        <dbReference type="EMBL" id="SCE72451.1"/>
    </source>
</evidence>